<reference evidence="14" key="1">
    <citation type="submission" date="2022-10" db="EMBL/GenBank/DDBJ databases">
        <authorList>
            <person name="Hyden B.L."/>
            <person name="Feng K."/>
            <person name="Yates T."/>
            <person name="Jawdy S."/>
            <person name="Smart L.B."/>
            <person name="Muchero W."/>
        </authorList>
    </citation>
    <scope>NUCLEOTIDE SEQUENCE</scope>
    <source>
        <tissue evidence="14">Shoot tip</tissue>
    </source>
</reference>
<comment type="caution">
    <text evidence="14">The sequence shown here is derived from an EMBL/GenBank/DDBJ whole genome shotgun (WGS) entry which is preliminary data.</text>
</comment>
<feature type="domain" description="Kinesin motor" evidence="13">
    <location>
        <begin position="12"/>
        <end position="359"/>
    </location>
</feature>
<dbReference type="SMART" id="SM00129">
    <property type="entry name" value="KISc"/>
    <property type="match status" value="1"/>
</dbReference>
<evidence type="ECO:0000256" key="11">
    <source>
        <dbReference type="RuleBase" id="RU000394"/>
    </source>
</evidence>
<dbReference type="InterPro" id="IPR019821">
    <property type="entry name" value="Kinesin_motor_CS"/>
</dbReference>
<keyword evidence="6 10" id="KW-0505">Motor protein</keyword>
<dbReference type="InterPro" id="IPR047149">
    <property type="entry name" value="KIF11-like"/>
</dbReference>
<evidence type="ECO:0000313" key="15">
    <source>
        <dbReference type="Proteomes" id="UP001141253"/>
    </source>
</evidence>
<keyword evidence="3 11" id="KW-0493">Microtubule</keyword>
<dbReference type="EMBL" id="JAPFFI010000009">
    <property type="protein sequence ID" value="KAJ6382494.1"/>
    <property type="molecule type" value="Genomic_DNA"/>
</dbReference>
<feature type="region of interest" description="Disordered" evidence="12">
    <location>
        <begin position="947"/>
        <end position="984"/>
    </location>
</feature>
<proteinExistence type="inferred from homology"/>
<gene>
    <name evidence="14" type="ORF">OIU77_031024</name>
</gene>
<organism evidence="14 15">
    <name type="scientific">Salix suchowensis</name>
    <dbReference type="NCBI Taxonomy" id="1278906"/>
    <lineage>
        <taxon>Eukaryota</taxon>
        <taxon>Viridiplantae</taxon>
        <taxon>Streptophyta</taxon>
        <taxon>Embryophyta</taxon>
        <taxon>Tracheophyta</taxon>
        <taxon>Spermatophyta</taxon>
        <taxon>Magnoliopsida</taxon>
        <taxon>eudicotyledons</taxon>
        <taxon>Gunneridae</taxon>
        <taxon>Pentapetalae</taxon>
        <taxon>rosids</taxon>
        <taxon>fabids</taxon>
        <taxon>Malpighiales</taxon>
        <taxon>Salicaceae</taxon>
        <taxon>Saliceae</taxon>
        <taxon>Salix</taxon>
    </lineage>
</organism>
<dbReference type="Proteomes" id="UP001141253">
    <property type="component" value="Chromosome 6"/>
</dbReference>
<evidence type="ECO:0000256" key="5">
    <source>
        <dbReference type="ARBA" id="ARBA00022840"/>
    </source>
</evidence>
<comment type="function">
    <text evidence="9">Responsible for microtubule translocation. May be important for the organization of phragmoplast-specific arrays of microtubules. Plays an essential role in stabilizing the mitotic spindle. Required during mitotic cytokinesis.</text>
</comment>
<dbReference type="PROSITE" id="PS50067">
    <property type="entry name" value="KINESIN_MOTOR_2"/>
    <property type="match status" value="1"/>
</dbReference>
<name>A0ABQ9BE16_9ROSI</name>
<dbReference type="PROSITE" id="PS00411">
    <property type="entry name" value="KINESIN_MOTOR_1"/>
    <property type="match status" value="1"/>
</dbReference>
<evidence type="ECO:0000256" key="9">
    <source>
        <dbReference type="ARBA" id="ARBA00046159"/>
    </source>
</evidence>
<accession>A0ABQ9BE16</accession>
<feature type="binding site" evidence="10">
    <location>
        <begin position="98"/>
        <end position="105"/>
    </location>
    <ligand>
        <name>ATP</name>
        <dbReference type="ChEBI" id="CHEBI:30616"/>
    </ligand>
</feature>
<evidence type="ECO:0000256" key="7">
    <source>
        <dbReference type="ARBA" id="ARBA00023212"/>
    </source>
</evidence>
<keyword evidence="7" id="KW-0206">Cytoskeleton</keyword>
<protein>
    <recommendedName>
        <fullName evidence="11">Kinesin-like protein</fullName>
    </recommendedName>
</protein>
<dbReference type="CDD" id="cd01364">
    <property type="entry name" value="KISc_BimC_Eg5"/>
    <property type="match status" value="1"/>
</dbReference>
<evidence type="ECO:0000256" key="3">
    <source>
        <dbReference type="ARBA" id="ARBA00022701"/>
    </source>
</evidence>
<evidence type="ECO:0000313" key="14">
    <source>
        <dbReference type="EMBL" id="KAJ6382494.1"/>
    </source>
</evidence>
<feature type="compositionally biased region" description="Polar residues" evidence="12">
    <location>
        <begin position="965"/>
        <end position="984"/>
    </location>
</feature>
<evidence type="ECO:0000259" key="13">
    <source>
        <dbReference type="PROSITE" id="PS50067"/>
    </source>
</evidence>
<keyword evidence="4 10" id="KW-0547">Nucleotide-binding</keyword>
<dbReference type="Gene3D" id="3.40.850.10">
    <property type="entry name" value="Kinesin motor domain"/>
    <property type="match status" value="1"/>
</dbReference>
<evidence type="ECO:0000256" key="2">
    <source>
        <dbReference type="ARBA" id="ARBA00022490"/>
    </source>
</evidence>
<evidence type="ECO:0000256" key="4">
    <source>
        <dbReference type="ARBA" id="ARBA00022741"/>
    </source>
</evidence>
<comment type="subcellular location">
    <subcellularLocation>
        <location evidence="1">Cytoplasm</location>
        <location evidence="1">Cytoskeleton</location>
        <location evidence="1">Spindle</location>
    </subcellularLocation>
</comment>
<dbReference type="SUPFAM" id="SSF52540">
    <property type="entry name" value="P-loop containing nucleoside triphosphate hydrolases"/>
    <property type="match status" value="1"/>
</dbReference>
<reference evidence="14" key="2">
    <citation type="journal article" date="2023" name="Int. J. Mol. Sci.">
        <title>De Novo Assembly and Annotation of 11 Diverse Shrub Willow (Salix) Genomes Reveals Novel Gene Organization in Sex-Linked Regions.</title>
        <authorList>
            <person name="Hyden B."/>
            <person name="Feng K."/>
            <person name="Yates T.B."/>
            <person name="Jawdy S."/>
            <person name="Cereghino C."/>
            <person name="Smart L.B."/>
            <person name="Muchero W."/>
        </authorList>
    </citation>
    <scope>NUCLEOTIDE SEQUENCE</scope>
    <source>
        <tissue evidence="14">Shoot tip</tissue>
    </source>
</reference>
<keyword evidence="5 10" id="KW-0067">ATP-binding</keyword>
<evidence type="ECO:0000256" key="6">
    <source>
        <dbReference type="ARBA" id="ARBA00023175"/>
    </source>
</evidence>
<evidence type="ECO:0000256" key="10">
    <source>
        <dbReference type="PROSITE-ProRule" id="PRU00283"/>
    </source>
</evidence>
<dbReference type="InterPro" id="IPR027417">
    <property type="entry name" value="P-loop_NTPase"/>
</dbReference>
<keyword evidence="15" id="KW-1185">Reference proteome</keyword>
<dbReference type="PANTHER" id="PTHR47970:SF12">
    <property type="entry name" value="KINESIN FAMILY MEMBER 11"/>
    <property type="match status" value="1"/>
</dbReference>
<dbReference type="InterPro" id="IPR047241">
    <property type="entry name" value="KIF11-like_kin_motor_dom"/>
</dbReference>
<evidence type="ECO:0000256" key="8">
    <source>
        <dbReference type="ARBA" id="ARBA00034704"/>
    </source>
</evidence>
<dbReference type="InterPro" id="IPR036961">
    <property type="entry name" value="Kinesin_motor_dom_sf"/>
</dbReference>
<evidence type="ECO:0000256" key="12">
    <source>
        <dbReference type="SAM" id="MobiDB-lite"/>
    </source>
</evidence>
<sequence length="984" mass="109984">MSGRHEKDKGVNVQVLLRCRPFSEDELRSNAPQVVTCNDYQREVAVSQNIAGKHIDRVFTFDKVFGPLAQQKDLYEQAVVPIVNEVLEGFNCTIFAYGQTGTGKTYTMEGECKRGKSGPNGELPSEAGVIPRAVQQIFDTLESQNAEYSVKVTFLELYNEEITDLLAPEEISRIASEEKQKKQLPLMEDGKGGVLVRGLEEEIVASATEIFTLLERGSAKRRTAETLLNKQSSRSHSLFSITIHIKEATPEGEELIKCGKLNLVDLAGSENISRSGAREGRAREAGEINKSLLTLGRVINALVEHLGHVPYRDSKLTRLLRDSLGGRTKTCIIATVSPAVHCLEETLSTLDYACRAKNIKNKPEVNQKMMKSTLIKDLYGEIERLKAEVYATREKNGVYIPKERYYQEESERKAMADQIEQMGVLIETRQKQSEEWRERHDARVRQCSDLSSKLCATEKNLNQTIKLLTCTEEELTKCRYGLKERDFIISEQRKAENALAHQACVLRSDLEKALQDNASLFQKIGREDKLSSDNRSVVNNFRGQLSQQIVSLCNLVSTSISQQNEHLQCVQELGHSFLDVHHKSLKELKKKLSASRAVYASHIEAMQNVVSLHNASSIAGLEEISSLASSSTQSIKDYLESEAGQAASIFDDLQSSLSTHQGEVALFAREMRQRFLVSSEKRKEVSEYMSGFLDKILEQCKSLENHAVQADAIQMKNITDFQEAYEEQSKSNAEKLVADINNLVCNHLLLQKELVDARLVDLRETATGNKAFLDVHVSSMECVSTDAKRKWQEFSMQADDGAKDIADYSAAKHCRLESLLQQCVSTAGSAFEHWQKTHDSVNNMGNNHVSELVLLTRNVSESIEQHDAEVDSARVTAEQDVAKNSEDILKRIDSVSDVERGSVSKILDAVKAHANVLETFREDHSGKSAAIEDRAQETFEQRYMDYESTGTTPVRIEPDVPSKGTIESTSSNANGKSSRGISRK</sequence>
<dbReference type="Pfam" id="PF00225">
    <property type="entry name" value="Kinesin"/>
    <property type="match status" value="1"/>
</dbReference>
<dbReference type="InterPro" id="IPR001752">
    <property type="entry name" value="Kinesin_motor_dom"/>
</dbReference>
<comment type="similarity">
    <text evidence="8">Belongs to the TRAFAC class myosin-kinesin ATPase superfamily. Kinesin family. KIN-5/BimC subfamily.</text>
</comment>
<dbReference type="PRINTS" id="PR00380">
    <property type="entry name" value="KINESINHEAVY"/>
</dbReference>
<evidence type="ECO:0000256" key="1">
    <source>
        <dbReference type="ARBA" id="ARBA00004186"/>
    </source>
</evidence>
<dbReference type="PANTHER" id="PTHR47970">
    <property type="entry name" value="KINESIN-LIKE PROTEIN KIF11"/>
    <property type="match status" value="1"/>
</dbReference>
<keyword evidence="2" id="KW-0963">Cytoplasm</keyword>